<reference evidence="1" key="1">
    <citation type="submission" date="2022-07" db="EMBL/GenBank/DDBJ databases">
        <title>Genome Sequence of Phlebia brevispora.</title>
        <authorList>
            <person name="Buettner E."/>
        </authorList>
    </citation>
    <scope>NUCLEOTIDE SEQUENCE</scope>
    <source>
        <strain evidence="1">MPL23</strain>
    </source>
</reference>
<proteinExistence type="predicted"/>
<dbReference type="EMBL" id="JANHOG010000753">
    <property type="protein sequence ID" value="KAJ3551784.1"/>
    <property type="molecule type" value="Genomic_DNA"/>
</dbReference>
<gene>
    <name evidence="1" type="ORF">NM688_g4510</name>
</gene>
<organism evidence="1 2">
    <name type="scientific">Phlebia brevispora</name>
    <dbReference type="NCBI Taxonomy" id="194682"/>
    <lineage>
        <taxon>Eukaryota</taxon>
        <taxon>Fungi</taxon>
        <taxon>Dikarya</taxon>
        <taxon>Basidiomycota</taxon>
        <taxon>Agaricomycotina</taxon>
        <taxon>Agaricomycetes</taxon>
        <taxon>Polyporales</taxon>
        <taxon>Meruliaceae</taxon>
        <taxon>Phlebia</taxon>
    </lineage>
</organism>
<comment type="caution">
    <text evidence="1">The sequence shown here is derived from an EMBL/GenBank/DDBJ whole genome shotgun (WGS) entry which is preliminary data.</text>
</comment>
<dbReference type="Proteomes" id="UP001148662">
    <property type="component" value="Unassembled WGS sequence"/>
</dbReference>
<name>A0ACC1T2Q8_9APHY</name>
<protein>
    <submittedName>
        <fullName evidence="1">Uncharacterized protein</fullName>
    </submittedName>
</protein>
<evidence type="ECO:0000313" key="1">
    <source>
        <dbReference type="EMBL" id="KAJ3551784.1"/>
    </source>
</evidence>
<keyword evidence="2" id="KW-1185">Reference proteome</keyword>
<sequence>MPRPISPVPDSPSSLHDATATIDKLTNALSNYTRAPSPEPPNVTTCCCGREDCESTRAWTAYKAKLESRLMLSAEIGQALLERHEAYVRRHEVCKLANAILEKRLSQALVNHEVAEVTYQNTLEQLKRAQDRVTQLSTQNARLVGVQSRLEATLQEKDDMQQERDSAVQRARGAEVRLASLKEKCSKLQSQMAHLREDADLQRSQRRKMSEDILSDARSRLQQMQRPVAGSPVVEDNGGVTKVLESLVADNERLKHDNAELQDLLSSTREDLRALQIEVDERRASDSHFSDDLQETVRPNSYGFTTSPLSPTFNFGTAPAPSVLDDVFQSSEARPSSSKRAHSAERTFRRNAEPLTPETDKRPLSPSSIPSHSRYYRGRTGPQIISSTRRNDTDDDRLDRDVFAKPSLAQQSLLSLTRSRAVQTDGTGWHNLVTSPLPHTFADLSHDGHSETSSLDANPSVVGVIVERTAQLLSRLVQADALTLTNRLKRQRLLGADISHLSRTTVSSILNESNNLRAQFRAFLEDEKVITTCTRRDLRALFKLFKDMFAEMGQLRVTLNDVILDPTVAGRVSEMALHPSKSGTGMGEGGATSSTPGWMAPISKLLGLPGGSVDSRAVHRLGLFPSAKQRYLPVP</sequence>
<evidence type="ECO:0000313" key="2">
    <source>
        <dbReference type="Proteomes" id="UP001148662"/>
    </source>
</evidence>
<accession>A0ACC1T2Q8</accession>